<keyword evidence="2" id="KW-1133">Transmembrane helix</keyword>
<dbReference type="GO" id="GO:0004252">
    <property type="term" value="F:serine-type endopeptidase activity"/>
    <property type="evidence" value="ECO:0007669"/>
    <property type="project" value="InterPro"/>
</dbReference>
<dbReference type="InterPro" id="IPR018114">
    <property type="entry name" value="TRYPSIN_HIS"/>
</dbReference>
<dbReference type="Gene3D" id="2.60.40.10">
    <property type="entry name" value="Immunoglobulins"/>
    <property type="match status" value="2"/>
</dbReference>
<dbReference type="InterPro" id="IPR033116">
    <property type="entry name" value="TRYPSIN_SER"/>
</dbReference>
<feature type="signal peptide" evidence="3">
    <location>
        <begin position="1"/>
        <end position="28"/>
    </location>
</feature>
<dbReference type="GO" id="GO:0005975">
    <property type="term" value="P:carbohydrate metabolic process"/>
    <property type="evidence" value="ECO:0007669"/>
    <property type="project" value="UniProtKB-ARBA"/>
</dbReference>
<evidence type="ECO:0000313" key="5">
    <source>
        <dbReference type="Proteomes" id="UP000316988"/>
    </source>
</evidence>
<evidence type="ECO:0000256" key="2">
    <source>
        <dbReference type="SAM" id="Phobius"/>
    </source>
</evidence>
<sequence length="653" mass="65125">MSIHMKRGVAALGVAALTLTTGVLSATAASGEEGAPTVTGLMSALSGDDSIQAIGQGEAGKVVLVTDKAEAELEGAAADAAAHDNVDVFVVPDRFTAFADTDVVGGAGYFTAPADAEAGGLCSIGFTGWNSEGEPAVISAGHCTDDNASDNAALTVPAGDPSGGGAADNSDVALLHPLGVLGASQYGGPGNSAGAENDPASVDIAAYDVTNDELNLLPEVTDWSNTSDLSASTTPVKAVGTAAVGDTINRSGRTTRPSSGQVVIEDGWAQISKPGDPSDVRWVHGFGVLGMAATSGDSGGSMVRGETAVGVLSGGGETETGDLMVWGADLQGGLAQLGGDYTVALDLDEPALTSPEDGGTVGRGDAITGTGPANGELTITSEGREDQTVDINGEGNWTFNAVEELGTYEFSLTATRGFDTSDTVDFSVEVAATGPAITAPENGSTVVGSVNAISGTGEPGAEVTVAGDASGTATVNGEGNWSVEVNLGPGEYRVSATQVVDGDESAVTSSSFTVIPDAPVITTPEDGVNYRAATAPEGAEGTGIEDATITVFLNDEEIGETTVENGEWNVAFEDGLKAGDYTLRAVQTVNEQSNDAGVSFALLEDAAAPGPGDDLPRTGIAAMLPYILGGAALLAAGGAAMEIRRRRGLGDIA</sequence>
<dbReference type="PROSITE" id="PS00134">
    <property type="entry name" value="TRYPSIN_HIS"/>
    <property type="match status" value="1"/>
</dbReference>
<evidence type="ECO:0008006" key="6">
    <source>
        <dbReference type="Google" id="ProtNLM"/>
    </source>
</evidence>
<keyword evidence="3" id="KW-0732">Signal</keyword>
<dbReference type="AlphaFoldDB" id="A0A554SPR1"/>
<evidence type="ECO:0000256" key="3">
    <source>
        <dbReference type="SAM" id="SignalP"/>
    </source>
</evidence>
<accession>A0A554SPR1</accession>
<reference evidence="4 5" key="1">
    <citation type="submission" date="2019-07" db="EMBL/GenBank/DDBJ databases">
        <authorList>
            <person name="Zhao L.H."/>
        </authorList>
    </citation>
    <scope>NUCLEOTIDE SEQUENCE [LARGE SCALE GENOMIC DNA]</scope>
    <source>
        <strain evidence="4 5">Co35</strain>
    </source>
</reference>
<proteinExistence type="predicted"/>
<dbReference type="InterPro" id="IPR043504">
    <property type="entry name" value="Peptidase_S1_PA_chymotrypsin"/>
</dbReference>
<evidence type="ECO:0000313" key="4">
    <source>
        <dbReference type="EMBL" id="TSD68347.1"/>
    </source>
</evidence>
<dbReference type="CDD" id="cd21112">
    <property type="entry name" value="alphaLP-like"/>
    <property type="match status" value="1"/>
</dbReference>
<feature type="transmembrane region" description="Helical" evidence="2">
    <location>
        <begin position="623"/>
        <end position="641"/>
    </location>
</feature>
<name>A0A554SPR1_9ACTN</name>
<dbReference type="SUPFAM" id="SSF50494">
    <property type="entry name" value="Trypsin-like serine proteases"/>
    <property type="match status" value="1"/>
</dbReference>
<dbReference type="Gene3D" id="2.40.10.10">
    <property type="entry name" value="Trypsin-like serine proteases"/>
    <property type="match status" value="2"/>
</dbReference>
<gene>
    <name evidence="4" type="ORF">FNM00_01765</name>
</gene>
<dbReference type="PROSITE" id="PS00135">
    <property type="entry name" value="TRYPSIN_SER"/>
    <property type="match status" value="1"/>
</dbReference>
<dbReference type="RefSeq" id="WP_143911295.1">
    <property type="nucleotide sequence ID" value="NZ_VLNT01000001.1"/>
</dbReference>
<keyword evidence="2" id="KW-0812">Transmembrane</keyword>
<dbReference type="EMBL" id="VLNT01000001">
    <property type="protein sequence ID" value="TSD68347.1"/>
    <property type="molecule type" value="Genomic_DNA"/>
</dbReference>
<dbReference type="GO" id="GO:0006508">
    <property type="term" value="P:proteolysis"/>
    <property type="evidence" value="ECO:0007669"/>
    <property type="project" value="InterPro"/>
</dbReference>
<keyword evidence="2" id="KW-0472">Membrane</keyword>
<comment type="caution">
    <text evidence="4">The sequence shown here is derived from an EMBL/GenBank/DDBJ whole genome shotgun (WGS) entry which is preliminary data.</text>
</comment>
<dbReference type="OrthoDB" id="8781117at2"/>
<protein>
    <recommendedName>
        <fullName evidence="6">Trypsin-like serine protease</fullName>
    </recommendedName>
</protein>
<organism evidence="4 5">
    <name type="scientific">Aeromicrobium piscarium</name>
    <dbReference type="NCBI Taxonomy" id="2590901"/>
    <lineage>
        <taxon>Bacteria</taxon>
        <taxon>Bacillati</taxon>
        <taxon>Actinomycetota</taxon>
        <taxon>Actinomycetes</taxon>
        <taxon>Propionibacteriales</taxon>
        <taxon>Nocardioidaceae</taxon>
        <taxon>Aeromicrobium</taxon>
    </lineage>
</organism>
<dbReference type="InterPro" id="IPR013783">
    <property type="entry name" value="Ig-like_fold"/>
</dbReference>
<feature type="region of interest" description="Disordered" evidence="1">
    <location>
        <begin position="353"/>
        <end position="376"/>
    </location>
</feature>
<feature type="chain" id="PRO_5021724364" description="Trypsin-like serine protease" evidence="3">
    <location>
        <begin position="29"/>
        <end position="653"/>
    </location>
</feature>
<evidence type="ECO:0000256" key="1">
    <source>
        <dbReference type="SAM" id="MobiDB-lite"/>
    </source>
</evidence>
<dbReference type="InterPro" id="IPR009003">
    <property type="entry name" value="Peptidase_S1_PA"/>
</dbReference>
<dbReference type="Proteomes" id="UP000316988">
    <property type="component" value="Unassembled WGS sequence"/>
</dbReference>
<keyword evidence="5" id="KW-1185">Reference proteome</keyword>